<comment type="caution">
    <text evidence="4">The sequence shown here is derived from an EMBL/GenBank/DDBJ whole genome shotgun (WGS) entry which is preliminary data.</text>
</comment>
<evidence type="ECO:0000313" key="4">
    <source>
        <dbReference type="EMBL" id="OAP57066.1"/>
    </source>
</evidence>
<reference evidence="4 5" key="1">
    <citation type="submission" date="2016-04" db="EMBL/GenBank/DDBJ databases">
        <title>Draft genome of Fonsecaea erecta CBS 125763.</title>
        <authorList>
            <person name="Weiss V.A."/>
            <person name="Vicente V.A."/>
            <person name="Raittz R.T."/>
            <person name="Moreno L.F."/>
            <person name="De Souza E.M."/>
            <person name="Pedrosa F.O."/>
            <person name="Steffens M.B."/>
            <person name="Faoro H."/>
            <person name="Tadra-Sfeir M.Z."/>
            <person name="Najafzadeh M.J."/>
            <person name="Felipe M.S."/>
            <person name="Teixeira M."/>
            <person name="Sun J."/>
            <person name="Xi L."/>
            <person name="Gomes R."/>
            <person name="De Azevedo C.M."/>
            <person name="Salgado C.G."/>
            <person name="Da Silva M.B."/>
            <person name="Nascimento M.F."/>
            <person name="Queiroz-Telles F."/>
            <person name="Attili D.S."/>
            <person name="Gorbushina A."/>
        </authorList>
    </citation>
    <scope>NUCLEOTIDE SEQUENCE [LARGE SCALE GENOMIC DNA]</scope>
    <source>
        <strain evidence="4 5">CBS 125763</strain>
    </source>
</reference>
<keyword evidence="2" id="KW-0812">Transmembrane</keyword>
<sequence length="778" mass="85426">MDFLEPRRAYTRAQTDDIELNNQDIYIEQHSLGSKSSFTTTFSYSIKDESPLLNADGDPIRKGSSFFSKKSLELPFFTWPTRLYGWRTGAFTAALLGTISLLVNLVVVSWLASRGQGSSLVEVYNGHCGKVESLDIWIHLAINTLSTLLLGGSNYCMQCLSAPTREDVDRAHARGEYLDVGVPSVRNLRRISARKIILWCALGLSSIPLHLMYNSAFYKSLEANDYNIYFVTQDFIDGKPLVPYHGIAEKPSQNDIQSSLLTHPDTWERLEKEACIHAYATTFLTTRRNLILLSNNNTKQANESVLAISSYINGDVKAFDWICNSDPNISTKVDVPVQSNGGRKPCESWVSKVEAIASQWQPFNFDVEYCLSETVTEKCSYNGNIPIIAIVLACNAIKIAGMLYVAFRLEDNPLITVGDAVESFLNENDKSTKGFCLLSKSDVILARQTKSHWWLRARGGERESKAKVAQLRTKLGLESASLTRWSLTIGFMVLALLAVAAFLSIAIKTIHSVGFDIKEIGFGKVTQAAVIDGWHVGVNGSPSSKILSSILIANLPQTIFSFLYLNLNGVLTSMWLASEWSDFAKQRKTLRVSRPKGAQRSTHFLQLPYKAAVPLMILSGSLHWLISQSIFLAVVAEYNADGTLFDPIYIASCGFSPLAMIVVLALGGVLVVATLGLAMTMRYDASIPLVGSCSAAIAAACHQPTWDTDASLKAVQWGVIPGVVDSLGVGHCAFSSGEVEPVQEGRGYAGSTDDKRNPELMGGHGDARFRVRLRVLPD</sequence>
<evidence type="ECO:0000256" key="2">
    <source>
        <dbReference type="SAM" id="Phobius"/>
    </source>
</evidence>
<feature type="transmembrane region" description="Helical" evidence="2">
    <location>
        <begin position="90"/>
        <end position="112"/>
    </location>
</feature>
<name>A0A178ZC66_9EURO</name>
<dbReference type="OrthoDB" id="5429634at2759"/>
<feature type="region of interest" description="Disordered" evidence="1">
    <location>
        <begin position="743"/>
        <end position="764"/>
    </location>
</feature>
<dbReference type="RefSeq" id="XP_018690433.1">
    <property type="nucleotide sequence ID" value="XM_018840686.1"/>
</dbReference>
<feature type="transmembrane region" description="Helical" evidence="2">
    <location>
        <begin position="385"/>
        <end position="407"/>
    </location>
</feature>
<evidence type="ECO:0000313" key="5">
    <source>
        <dbReference type="Proteomes" id="UP000078343"/>
    </source>
</evidence>
<feature type="transmembrane region" description="Helical" evidence="2">
    <location>
        <begin position="482"/>
        <end position="507"/>
    </location>
</feature>
<dbReference type="Proteomes" id="UP000078343">
    <property type="component" value="Unassembled WGS sequence"/>
</dbReference>
<accession>A0A178ZC66</accession>
<feature type="domain" description="DUF6536" evidence="3">
    <location>
        <begin position="86"/>
        <end position="236"/>
    </location>
</feature>
<keyword evidence="2" id="KW-0472">Membrane</keyword>
<feature type="transmembrane region" description="Helical" evidence="2">
    <location>
        <begin position="615"/>
        <end position="636"/>
    </location>
</feature>
<gene>
    <name evidence="4" type="ORF">AYL99_09179</name>
</gene>
<feature type="transmembrane region" description="Helical" evidence="2">
    <location>
        <begin position="648"/>
        <end position="678"/>
    </location>
</feature>
<feature type="transmembrane region" description="Helical" evidence="2">
    <location>
        <begin position="196"/>
        <end position="213"/>
    </location>
</feature>
<dbReference type="GeneID" id="30013347"/>
<organism evidence="4 5">
    <name type="scientific">Fonsecaea erecta</name>
    <dbReference type="NCBI Taxonomy" id="1367422"/>
    <lineage>
        <taxon>Eukaryota</taxon>
        <taxon>Fungi</taxon>
        <taxon>Dikarya</taxon>
        <taxon>Ascomycota</taxon>
        <taxon>Pezizomycotina</taxon>
        <taxon>Eurotiomycetes</taxon>
        <taxon>Chaetothyriomycetidae</taxon>
        <taxon>Chaetothyriales</taxon>
        <taxon>Herpotrichiellaceae</taxon>
        <taxon>Fonsecaea</taxon>
    </lineage>
</organism>
<protein>
    <recommendedName>
        <fullName evidence="3">DUF6536 domain-containing protein</fullName>
    </recommendedName>
</protein>
<evidence type="ECO:0000256" key="1">
    <source>
        <dbReference type="SAM" id="MobiDB-lite"/>
    </source>
</evidence>
<feature type="transmembrane region" description="Helical" evidence="2">
    <location>
        <begin position="546"/>
        <end position="565"/>
    </location>
</feature>
<dbReference type="Pfam" id="PF20163">
    <property type="entry name" value="DUF6536"/>
    <property type="match status" value="1"/>
</dbReference>
<proteinExistence type="predicted"/>
<dbReference type="InterPro" id="IPR046623">
    <property type="entry name" value="DUF6536"/>
</dbReference>
<keyword evidence="5" id="KW-1185">Reference proteome</keyword>
<dbReference type="AlphaFoldDB" id="A0A178ZC66"/>
<dbReference type="EMBL" id="LVYI01000008">
    <property type="protein sequence ID" value="OAP57066.1"/>
    <property type="molecule type" value="Genomic_DNA"/>
</dbReference>
<dbReference type="PANTHER" id="PTHR35395:SF1">
    <property type="entry name" value="DUF6536 DOMAIN-CONTAINING PROTEIN"/>
    <property type="match status" value="1"/>
</dbReference>
<dbReference type="PANTHER" id="PTHR35395">
    <property type="entry name" value="DUF6536 DOMAIN-CONTAINING PROTEIN"/>
    <property type="match status" value="1"/>
</dbReference>
<keyword evidence="2" id="KW-1133">Transmembrane helix</keyword>
<evidence type="ECO:0000259" key="3">
    <source>
        <dbReference type="Pfam" id="PF20163"/>
    </source>
</evidence>
<dbReference type="STRING" id="1367422.A0A178ZC66"/>